<organism evidence="3 4">
    <name type="scientific">Chlorella sorokiniana</name>
    <name type="common">Freshwater green alga</name>
    <dbReference type="NCBI Taxonomy" id="3076"/>
    <lineage>
        <taxon>Eukaryota</taxon>
        <taxon>Viridiplantae</taxon>
        <taxon>Chlorophyta</taxon>
        <taxon>core chlorophytes</taxon>
        <taxon>Trebouxiophyceae</taxon>
        <taxon>Chlorellales</taxon>
        <taxon>Chlorellaceae</taxon>
        <taxon>Chlorella clade</taxon>
        <taxon>Chlorella</taxon>
    </lineage>
</organism>
<dbReference type="SUPFAM" id="SSF50729">
    <property type="entry name" value="PH domain-like"/>
    <property type="match status" value="1"/>
</dbReference>
<dbReference type="STRING" id="3076.A0A2P6U1I5"/>
<dbReference type="OrthoDB" id="185618at2759"/>
<dbReference type="Gene3D" id="2.30.29.30">
    <property type="entry name" value="Pleckstrin-homology domain (PH domain)/Phosphotyrosine-binding domain (PTB)"/>
    <property type="match status" value="1"/>
</dbReference>
<dbReference type="EMBL" id="LHPG02000003">
    <property type="protein sequence ID" value="PRW60168.1"/>
    <property type="molecule type" value="Genomic_DNA"/>
</dbReference>
<sequence>MANGSDSGDRKATFARNLVALNSQFAAWVAEQSSGAPKELWTDGVEDYLKYAKQLLADFKDVLEGGSKPEAAPAPAAGGFGFGFGSSTGAAAPAPAGGSAKPPLAPGGLFGAGAGSGSQGAAAPASIFGPLPTTGGAFTLGTSGGGGFGGSTPGSAANSAGGSLFNVPSTGTLGSSFGTAATGAEDDDGDEEAEQPAEPSVQLEAEGTEMLAKQRVKLMSMTPEKKWKDKGQGTLTLRRATGEDAAGKKPYFVFTTDSGRVLINAPLVAGMKPMSNAKAPASVIMFLISSVDGKEERAMHMFRCESPDAAKQLMQTITEHT</sequence>
<comment type="caution">
    <text evidence="3">The sequence shown here is derived from an EMBL/GenBank/DDBJ whole genome shotgun (WGS) entry which is preliminary data.</text>
</comment>
<dbReference type="Pfam" id="PF00638">
    <property type="entry name" value="Ran_BP1"/>
    <property type="match status" value="1"/>
</dbReference>
<feature type="compositionally biased region" description="Acidic residues" evidence="1">
    <location>
        <begin position="184"/>
        <end position="195"/>
    </location>
</feature>
<keyword evidence="4" id="KW-1185">Reference proteome</keyword>
<accession>A0A2P6U1I5</accession>
<dbReference type="Proteomes" id="UP000239899">
    <property type="component" value="Unassembled WGS sequence"/>
</dbReference>
<dbReference type="SMART" id="SM00160">
    <property type="entry name" value="RanBD"/>
    <property type="match status" value="1"/>
</dbReference>
<evidence type="ECO:0000313" key="3">
    <source>
        <dbReference type="EMBL" id="PRW60168.1"/>
    </source>
</evidence>
<feature type="domain" description="RanBD1" evidence="2">
    <location>
        <begin position="197"/>
        <end position="320"/>
    </location>
</feature>
<proteinExistence type="predicted"/>
<dbReference type="InterPro" id="IPR000156">
    <property type="entry name" value="Ran_bind_dom"/>
</dbReference>
<evidence type="ECO:0000313" key="4">
    <source>
        <dbReference type="Proteomes" id="UP000239899"/>
    </source>
</evidence>
<dbReference type="AlphaFoldDB" id="A0A2P6U1I5"/>
<gene>
    <name evidence="3" type="ORF">C2E21_1604</name>
</gene>
<feature type="region of interest" description="Disordered" evidence="1">
    <location>
        <begin position="174"/>
        <end position="201"/>
    </location>
</feature>
<evidence type="ECO:0000259" key="2">
    <source>
        <dbReference type="SMART" id="SM00160"/>
    </source>
</evidence>
<reference evidence="3 4" key="1">
    <citation type="journal article" date="2018" name="Plant J.">
        <title>Genome sequences of Chlorella sorokiniana UTEX 1602 and Micractinium conductrix SAG 241.80: implications to maltose excretion by a green alga.</title>
        <authorList>
            <person name="Arriola M.B."/>
            <person name="Velmurugan N."/>
            <person name="Zhang Y."/>
            <person name="Plunkett M.H."/>
            <person name="Hondzo H."/>
            <person name="Barney B.M."/>
        </authorList>
    </citation>
    <scope>NUCLEOTIDE SEQUENCE [LARGE SCALE GENOMIC DNA]</scope>
    <source>
        <strain evidence="4">UTEX 1602</strain>
    </source>
</reference>
<protein>
    <submittedName>
        <fullName evidence="3">1 domain containing expressed</fullName>
    </submittedName>
</protein>
<dbReference type="InterPro" id="IPR011993">
    <property type="entry name" value="PH-like_dom_sf"/>
</dbReference>
<evidence type="ECO:0000256" key="1">
    <source>
        <dbReference type="SAM" id="MobiDB-lite"/>
    </source>
</evidence>
<name>A0A2P6U1I5_CHLSO</name>